<keyword evidence="2" id="KW-1185">Reference proteome</keyword>
<evidence type="ECO:0000313" key="2">
    <source>
        <dbReference type="Proteomes" id="UP001154078"/>
    </source>
</evidence>
<gene>
    <name evidence="1" type="ORF">MELIAE_LOCUS5752</name>
</gene>
<dbReference type="OrthoDB" id="6769354at2759"/>
<protein>
    <submittedName>
        <fullName evidence="1">Uncharacterized protein</fullName>
    </submittedName>
</protein>
<name>A0A9P0B2E2_BRAAE</name>
<reference evidence="1" key="1">
    <citation type="submission" date="2021-12" db="EMBL/GenBank/DDBJ databases">
        <authorList>
            <person name="King R."/>
        </authorList>
    </citation>
    <scope>NUCLEOTIDE SEQUENCE</scope>
</reference>
<proteinExistence type="predicted"/>
<dbReference type="Proteomes" id="UP001154078">
    <property type="component" value="Chromosome 3"/>
</dbReference>
<dbReference type="EMBL" id="OV121134">
    <property type="protein sequence ID" value="CAH0553860.1"/>
    <property type="molecule type" value="Genomic_DNA"/>
</dbReference>
<sequence>MTLESAMHALKSPKLFVESKRDEFDKYEEAAKGISRTDQYVQSRTRTRNVRLDPLDYMKAQDANLSRKDKFKVPGFIPVIDQLCVSLTERLHAYDDVPTFKIWISQSSRDGCCKFVYCSR</sequence>
<organism evidence="1 2">
    <name type="scientific">Brassicogethes aeneus</name>
    <name type="common">Rape pollen beetle</name>
    <name type="synonym">Meligethes aeneus</name>
    <dbReference type="NCBI Taxonomy" id="1431903"/>
    <lineage>
        <taxon>Eukaryota</taxon>
        <taxon>Metazoa</taxon>
        <taxon>Ecdysozoa</taxon>
        <taxon>Arthropoda</taxon>
        <taxon>Hexapoda</taxon>
        <taxon>Insecta</taxon>
        <taxon>Pterygota</taxon>
        <taxon>Neoptera</taxon>
        <taxon>Endopterygota</taxon>
        <taxon>Coleoptera</taxon>
        <taxon>Polyphaga</taxon>
        <taxon>Cucujiformia</taxon>
        <taxon>Nitidulidae</taxon>
        <taxon>Meligethinae</taxon>
        <taxon>Brassicogethes</taxon>
    </lineage>
</organism>
<evidence type="ECO:0000313" key="1">
    <source>
        <dbReference type="EMBL" id="CAH0553860.1"/>
    </source>
</evidence>
<dbReference type="AlphaFoldDB" id="A0A9P0B2E2"/>
<accession>A0A9P0B2E2</accession>